<dbReference type="EMBL" id="ML120104">
    <property type="protein sequence ID" value="RPA70724.1"/>
    <property type="molecule type" value="Genomic_DNA"/>
</dbReference>
<feature type="region of interest" description="Disordered" evidence="1">
    <location>
        <begin position="76"/>
        <end position="203"/>
    </location>
</feature>
<evidence type="ECO:0000313" key="2">
    <source>
        <dbReference type="EMBL" id="RPA70724.1"/>
    </source>
</evidence>
<feature type="compositionally biased region" description="Acidic residues" evidence="1">
    <location>
        <begin position="92"/>
        <end position="104"/>
    </location>
</feature>
<reference evidence="2 3" key="1">
    <citation type="journal article" date="2018" name="Nat. Ecol. Evol.">
        <title>Pezizomycetes genomes reveal the molecular basis of ectomycorrhizal truffle lifestyle.</title>
        <authorList>
            <person name="Murat C."/>
            <person name="Payen T."/>
            <person name="Noel B."/>
            <person name="Kuo A."/>
            <person name="Morin E."/>
            <person name="Chen J."/>
            <person name="Kohler A."/>
            <person name="Krizsan K."/>
            <person name="Balestrini R."/>
            <person name="Da Silva C."/>
            <person name="Montanini B."/>
            <person name="Hainaut M."/>
            <person name="Levati E."/>
            <person name="Barry K.W."/>
            <person name="Belfiori B."/>
            <person name="Cichocki N."/>
            <person name="Clum A."/>
            <person name="Dockter R.B."/>
            <person name="Fauchery L."/>
            <person name="Guy J."/>
            <person name="Iotti M."/>
            <person name="Le Tacon F."/>
            <person name="Lindquist E.A."/>
            <person name="Lipzen A."/>
            <person name="Malagnac F."/>
            <person name="Mello A."/>
            <person name="Molinier V."/>
            <person name="Miyauchi S."/>
            <person name="Poulain J."/>
            <person name="Riccioni C."/>
            <person name="Rubini A."/>
            <person name="Sitrit Y."/>
            <person name="Splivallo R."/>
            <person name="Traeger S."/>
            <person name="Wang M."/>
            <person name="Zifcakova L."/>
            <person name="Wipf D."/>
            <person name="Zambonelli A."/>
            <person name="Paolocci F."/>
            <person name="Nowrousian M."/>
            <person name="Ottonello S."/>
            <person name="Baldrian P."/>
            <person name="Spatafora J.W."/>
            <person name="Henrissat B."/>
            <person name="Nagy L.G."/>
            <person name="Aury J.M."/>
            <person name="Wincker P."/>
            <person name="Grigoriev I.V."/>
            <person name="Bonfante P."/>
            <person name="Martin F.M."/>
        </authorList>
    </citation>
    <scope>NUCLEOTIDE SEQUENCE [LARGE SCALE GENOMIC DNA]</scope>
    <source>
        <strain evidence="2 3">RN42</strain>
    </source>
</reference>
<feature type="compositionally biased region" description="Polar residues" evidence="1">
    <location>
        <begin position="7"/>
        <end position="16"/>
    </location>
</feature>
<evidence type="ECO:0000256" key="1">
    <source>
        <dbReference type="SAM" id="MobiDB-lite"/>
    </source>
</evidence>
<feature type="region of interest" description="Disordered" evidence="1">
    <location>
        <begin position="276"/>
        <end position="303"/>
    </location>
</feature>
<organism evidence="2 3">
    <name type="scientific">Ascobolus immersus RN42</name>
    <dbReference type="NCBI Taxonomy" id="1160509"/>
    <lineage>
        <taxon>Eukaryota</taxon>
        <taxon>Fungi</taxon>
        <taxon>Dikarya</taxon>
        <taxon>Ascomycota</taxon>
        <taxon>Pezizomycotina</taxon>
        <taxon>Pezizomycetes</taxon>
        <taxon>Pezizales</taxon>
        <taxon>Ascobolaceae</taxon>
        <taxon>Ascobolus</taxon>
    </lineage>
</organism>
<evidence type="ECO:0000313" key="3">
    <source>
        <dbReference type="Proteomes" id="UP000275078"/>
    </source>
</evidence>
<gene>
    <name evidence="2" type="ORF">BJ508DRAFT_336872</name>
</gene>
<name>A0A3N4HM28_ASCIM</name>
<keyword evidence="3" id="KW-1185">Reference proteome</keyword>
<feature type="region of interest" description="Disordered" evidence="1">
    <location>
        <begin position="1"/>
        <end position="50"/>
    </location>
</feature>
<protein>
    <submittedName>
        <fullName evidence="2">Uncharacterized protein</fullName>
    </submittedName>
</protein>
<dbReference type="AlphaFoldDB" id="A0A3N4HM28"/>
<accession>A0A3N4HM28</accession>
<feature type="compositionally biased region" description="Low complexity" evidence="1">
    <location>
        <begin position="189"/>
        <end position="201"/>
    </location>
</feature>
<dbReference type="Proteomes" id="UP000275078">
    <property type="component" value="Unassembled WGS sequence"/>
</dbReference>
<proteinExistence type="predicted"/>
<sequence>MTPKPNTPVSSSTLSRHAQRKLHDMRASKLKAVSVRPNSDSLGSVVGHRNQVKAYKPTTMASNGIKAPFAAVETKRCSAGKDTNTPKRQDSSDSEDVPSEEEDGKDYVSSSDHDIEIDEASLRAPTASSKGRPCIGLSSRAADVAHLTSSDSEDNGHGPGAHMERPGVGDAAPHPSEDRADVHRSKRANNGLNNGSSISSGAIHRDRLQEIHGVRMVSSSTSTHDWAGPLNTAARVLNYTHALPTVGGGFPATCGGKCDNIAALVQKTINSIPVSHGYAGSHKRRFDEDNGDTRGANRGNECGSNAGSHMVRVNVSCTGGIEDRVESLRRMVADAADLVQESSHTLSQMVKLIDSKLSGHGAEPVRYAGKGLRILRSHADSSLDEYAANPGKKEAGKAKLRTDYCGVERVVIQTNQGDNIGWAYGSDEDKVRNALKKNAVVHAFVEWEKRYSVSHVHGGESQAVGGTVSWIAVGQ</sequence>